<organism evidence="2 3">
    <name type="scientific">Gossypium australe</name>
    <dbReference type="NCBI Taxonomy" id="47621"/>
    <lineage>
        <taxon>Eukaryota</taxon>
        <taxon>Viridiplantae</taxon>
        <taxon>Streptophyta</taxon>
        <taxon>Embryophyta</taxon>
        <taxon>Tracheophyta</taxon>
        <taxon>Spermatophyta</taxon>
        <taxon>Magnoliopsida</taxon>
        <taxon>eudicotyledons</taxon>
        <taxon>Gunneridae</taxon>
        <taxon>Pentapetalae</taxon>
        <taxon>rosids</taxon>
        <taxon>malvids</taxon>
        <taxon>Malvales</taxon>
        <taxon>Malvaceae</taxon>
        <taxon>Malvoideae</taxon>
        <taxon>Gossypium</taxon>
    </lineage>
</organism>
<dbReference type="PANTHER" id="PTHR35046:SF9">
    <property type="entry name" value="RNA-DIRECTED DNA POLYMERASE"/>
    <property type="match status" value="1"/>
</dbReference>
<dbReference type="EMBL" id="SMMG02000005">
    <property type="protein sequence ID" value="KAA3473622.1"/>
    <property type="molecule type" value="Genomic_DNA"/>
</dbReference>
<name>A0A5B6VXG2_9ROSI</name>
<evidence type="ECO:0000313" key="3">
    <source>
        <dbReference type="Proteomes" id="UP000325315"/>
    </source>
</evidence>
<protein>
    <submittedName>
        <fullName evidence="2">Retrovirus-related Pol polyprotein from transposon 17.6</fullName>
    </submittedName>
</protein>
<feature type="region of interest" description="Disordered" evidence="1">
    <location>
        <begin position="30"/>
        <end position="59"/>
    </location>
</feature>
<evidence type="ECO:0000256" key="1">
    <source>
        <dbReference type="SAM" id="MobiDB-lite"/>
    </source>
</evidence>
<dbReference type="PANTHER" id="PTHR35046">
    <property type="entry name" value="ZINC KNUCKLE (CCHC-TYPE) FAMILY PROTEIN"/>
    <property type="match status" value="1"/>
</dbReference>
<keyword evidence="3" id="KW-1185">Reference proteome</keyword>
<proteinExistence type="predicted"/>
<reference evidence="3" key="1">
    <citation type="journal article" date="2019" name="Plant Biotechnol. J.">
        <title>Genome sequencing of the Australian wild diploid species Gossypium australe highlights disease resistance and delayed gland morphogenesis.</title>
        <authorList>
            <person name="Cai Y."/>
            <person name="Cai X."/>
            <person name="Wang Q."/>
            <person name="Wang P."/>
            <person name="Zhang Y."/>
            <person name="Cai C."/>
            <person name="Xu Y."/>
            <person name="Wang K."/>
            <person name="Zhou Z."/>
            <person name="Wang C."/>
            <person name="Geng S."/>
            <person name="Li B."/>
            <person name="Dong Q."/>
            <person name="Hou Y."/>
            <person name="Wang H."/>
            <person name="Ai P."/>
            <person name="Liu Z."/>
            <person name="Yi F."/>
            <person name="Sun M."/>
            <person name="An G."/>
            <person name="Cheng J."/>
            <person name="Zhang Y."/>
            <person name="Shi Q."/>
            <person name="Xie Y."/>
            <person name="Shi X."/>
            <person name="Chang Y."/>
            <person name="Huang F."/>
            <person name="Chen Y."/>
            <person name="Hong S."/>
            <person name="Mi L."/>
            <person name="Sun Q."/>
            <person name="Zhang L."/>
            <person name="Zhou B."/>
            <person name="Peng R."/>
            <person name="Zhang X."/>
            <person name="Liu F."/>
        </authorList>
    </citation>
    <scope>NUCLEOTIDE SEQUENCE [LARGE SCALE GENOMIC DNA]</scope>
    <source>
        <strain evidence="3">cv. PA1801</strain>
    </source>
</reference>
<sequence>MQALLREMERLLDRRLNPLEDWLYQVENQGPRDHESNLSVGKREPRNRGQRERRRDDDGLKNIKLSIPDAYIEWEKKIKLVFDCHNYSENKKVKFAAIEFSDYAMIWWDQLTTSRRRNGECSITTWAEMKAAM</sequence>
<evidence type="ECO:0000313" key="2">
    <source>
        <dbReference type="EMBL" id="KAA3473622.1"/>
    </source>
</evidence>
<accession>A0A5B6VXG2</accession>
<gene>
    <name evidence="2" type="ORF">EPI10_023986</name>
</gene>
<dbReference type="AlphaFoldDB" id="A0A5B6VXG2"/>
<comment type="caution">
    <text evidence="2">The sequence shown here is derived from an EMBL/GenBank/DDBJ whole genome shotgun (WGS) entry which is preliminary data.</text>
</comment>
<dbReference type="Proteomes" id="UP000325315">
    <property type="component" value="Unassembled WGS sequence"/>
</dbReference>
<dbReference type="OrthoDB" id="1000896at2759"/>